<protein>
    <recommendedName>
        <fullName evidence="3">CRISPR type III-associated protein domain-containing protein</fullName>
    </recommendedName>
</protein>
<proteinExistence type="predicted"/>
<dbReference type="Pfam" id="PF03787">
    <property type="entry name" value="RAMPs"/>
    <property type="match status" value="1"/>
</dbReference>
<dbReference type="InterPro" id="IPR052216">
    <property type="entry name" value="CRISPR_Csm3_endoribonuclease"/>
</dbReference>
<evidence type="ECO:0000256" key="1">
    <source>
        <dbReference type="ARBA" id="ARBA00023118"/>
    </source>
</evidence>
<dbReference type="InterPro" id="IPR005537">
    <property type="entry name" value="RAMP_III_fam"/>
</dbReference>
<comment type="subunit">
    <text evidence="2">Part of the Csm effector complex that includes Cas10, Csm2, Csm3, Csm4 and Csm5.</text>
</comment>
<dbReference type="GO" id="GO:0051607">
    <property type="term" value="P:defense response to virus"/>
    <property type="evidence" value="ECO:0007669"/>
    <property type="project" value="UniProtKB-KW"/>
</dbReference>
<name>A0A917Z060_9ACTN</name>
<evidence type="ECO:0000256" key="2">
    <source>
        <dbReference type="ARBA" id="ARBA00093789"/>
    </source>
</evidence>
<reference evidence="4" key="1">
    <citation type="journal article" date="2014" name="Int. J. Syst. Evol. Microbiol.">
        <title>Complete genome sequence of Corynebacterium casei LMG S-19264T (=DSM 44701T), isolated from a smear-ripened cheese.</title>
        <authorList>
            <consortium name="US DOE Joint Genome Institute (JGI-PGF)"/>
            <person name="Walter F."/>
            <person name="Albersmeier A."/>
            <person name="Kalinowski J."/>
            <person name="Ruckert C."/>
        </authorList>
    </citation>
    <scope>NUCLEOTIDE SEQUENCE</scope>
    <source>
        <strain evidence="4">CGMCC 4.7368</strain>
    </source>
</reference>
<dbReference type="RefSeq" id="WP_189125289.1">
    <property type="nucleotide sequence ID" value="NZ_BMNH01000010.1"/>
</dbReference>
<organism evidence="4 5">
    <name type="scientific">Nonomuraea cavernae</name>
    <dbReference type="NCBI Taxonomy" id="2045107"/>
    <lineage>
        <taxon>Bacteria</taxon>
        <taxon>Bacillati</taxon>
        <taxon>Actinomycetota</taxon>
        <taxon>Actinomycetes</taxon>
        <taxon>Streptosporangiales</taxon>
        <taxon>Streptosporangiaceae</taxon>
        <taxon>Nonomuraea</taxon>
    </lineage>
</organism>
<dbReference type="AlphaFoldDB" id="A0A917Z060"/>
<sequence length="754" mass="80737">MNIKLDLFMVSDWRVGTGTGVPGYADRLVQRDGGDAGSAPAAPVVPAKTLIGVWRDSCELVAHALDSGPAGVWHDWLNFLFGGQYHDQDSRPVRPAALLLDGPLQLPGRLPDLLKARPQVAWAATFRKPGVAIDPRTGTAEPGKLRFDEMARAGLTLTGEAQIRGFDELERTQQDAAVTLLAAGARLLEGIGGRRRRGSGRCRLTLRGISPDFAVFSGSDVPRPPSSVPYGVADRPLPAPAPAASGWERAELVITVEQPVLAAATVQGNLVRGAGFLPGWCLMPEVARRLGGVAHALVRTGDLLVTAATPQSVGATRTLPMPKVFTHAKGNKKVITGNRLVGSTNHGKSFREGHVVPDGEEAGAVVGTDFTLRMHNTVHDEIQRPSREVGGVYIYRALAAGTVLRAEVRVRSGLLESGWEKRLAGRWRLGRSAKDDYGQARVDARPVSAAVRASAAGSTIRVWLLSELLVRDTRLRPSTDLRDVARALEQALNRGGTRGVTLTPLTAPDEGAIGTHRTESWHRGWRLPRPTLYGLAAGSCLTFAASGEPVTAEALDEVRAAGVGERRGEGFGQIEIDHDLLLRSAGPVGGHLAAGPDVTDADPLGPGEEGHAEARIFERAAWRAEIHRVCEGIMADPARRAELLPAEVTPTQLNGLREVVGEPSMDRSLHRLERLVRPPKGRRSWPAEQEESLRALFAEPGSVWARLALPEHRLTVTGDGVASLRAELRDEAVRVLLTACLAAHGRAIAERSGT</sequence>
<feature type="domain" description="CRISPR type III-associated protein" evidence="3">
    <location>
        <begin position="37"/>
        <end position="203"/>
    </location>
</feature>
<dbReference type="PANTHER" id="PTHR35579:SF3">
    <property type="entry name" value="CRISPR SYSTEM CMS ENDORIBONUCLEASE CSM3"/>
    <property type="match status" value="1"/>
</dbReference>
<keyword evidence="5" id="KW-1185">Reference proteome</keyword>
<evidence type="ECO:0000313" key="5">
    <source>
        <dbReference type="Proteomes" id="UP000646523"/>
    </source>
</evidence>
<comment type="caution">
    <text evidence="4">The sequence shown here is derived from an EMBL/GenBank/DDBJ whole genome shotgun (WGS) entry which is preliminary data.</text>
</comment>
<dbReference type="EMBL" id="BMNH01000010">
    <property type="protein sequence ID" value="GGO71146.1"/>
    <property type="molecule type" value="Genomic_DNA"/>
</dbReference>
<evidence type="ECO:0000259" key="3">
    <source>
        <dbReference type="Pfam" id="PF03787"/>
    </source>
</evidence>
<evidence type="ECO:0000313" key="4">
    <source>
        <dbReference type="EMBL" id="GGO71146.1"/>
    </source>
</evidence>
<reference evidence="4" key="2">
    <citation type="submission" date="2020-09" db="EMBL/GenBank/DDBJ databases">
        <authorList>
            <person name="Sun Q."/>
            <person name="Zhou Y."/>
        </authorList>
    </citation>
    <scope>NUCLEOTIDE SEQUENCE</scope>
    <source>
        <strain evidence="4">CGMCC 4.7368</strain>
    </source>
</reference>
<accession>A0A917Z060</accession>
<dbReference type="PANTHER" id="PTHR35579">
    <property type="entry name" value="CRISPR SYSTEM CMS ENDORIBONUCLEASE CSM3"/>
    <property type="match status" value="1"/>
</dbReference>
<dbReference type="CDD" id="cd09726">
    <property type="entry name" value="RAMP_I_III"/>
    <property type="match status" value="1"/>
</dbReference>
<dbReference type="Proteomes" id="UP000646523">
    <property type="component" value="Unassembled WGS sequence"/>
</dbReference>
<keyword evidence="1" id="KW-0051">Antiviral defense</keyword>
<gene>
    <name evidence="4" type="ORF">GCM10012289_36190</name>
</gene>